<dbReference type="GO" id="GO:0005524">
    <property type="term" value="F:ATP binding"/>
    <property type="evidence" value="ECO:0007669"/>
    <property type="project" value="UniProtKB-KW"/>
</dbReference>
<dbReference type="Proteomes" id="UP001073227">
    <property type="component" value="Unassembled WGS sequence"/>
</dbReference>
<name>A0ABT3Z8I4_9HYPH</name>
<reference evidence="2" key="1">
    <citation type="submission" date="2022-10" db="EMBL/GenBank/DDBJ databases">
        <title>Hoeflea sp. G2-23, isolated from marine algae.</title>
        <authorList>
            <person name="Kristyanto S."/>
            <person name="Kim J.M."/>
            <person name="Jeon C.O."/>
        </authorList>
    </citation>
    <scope>NUCLEOTIDE SEQUENCE</scope>
    <source>
        <strain evidence="2">G2-23</strain>
    </source>
</reference>
<dbReference type="Gene3D" id="3.40.50.300">
    <property type="entry name" value="P-loop containing nucleotide triphosphate hydrolases"/>
    <property type="match status" value="1"/>
</dbReference>
<dbReference type="EMBL" id="JAOVZR010000001">
    <property type="protein sequence ID" value="MCY0148092.1"/>
    <property type="molecule type" value="Genomic_DNA"/>
</dbReference>
<dbReference type="InterPro" id="IPR027417">
    <property type="entry name" value="P-loop_NTPase"/>
</dbReference>
<keyword evidence="2" id="KW-0067">ATP-binding</keyword>
<accession>A0ABT3Z8I4</accession>
<organism evidence="2 3">
    <name type="scientific">Hoeflea algicola</name>
    <dbReference type="NCBI Taxonomy" id="2983763"/>
    <lineage>
        <taxon>Bacteria</taxon>
        <taxon>Pseudomonadati</taxon>
        <taxon>Pseudomonadota</taxon>
        <taxon>Alphaproteobacteria</taxon>
        <taxon>Hyphomicrobiales</taxon>
        <taxon>Rhizobiaceae</taxon>
        <taxon>Hoeflea</taxon>
    </lineage>
</organism>
<proteinExistence type="predicted"/>
<evidence type="ECO:0000313" key="3">
    <source>
        <dbReference type="Proteomes" id="UP001073227"/>
    </source>
</evidence>
<protein>
    <submittedName>
        <fullName evidence="2">ATP-binding protein</fullName>
    </submittedName>
</protein>
<comment type="caution">
    <text evidence="2">The sequence shown here is derived from an EMBL/GenBank/DDBJ whole genome shotgun (WGS) entry which is preliminary data.</text>
</comment>
<feature type="domain" description="ATPase AAA-type core" evidence="1">
    <location>
        <begin position="308"/>
        <end position="438"/>
    </location>
</feature>
<dbReference type="Pfam" id="PF00004">
    <property type="entry name" value="AAA"/>
    <property type="match status" value="1"/>
</dbReference>
<dbReference type="InterPro" id="IPR003959">
    <property type="entry name" value="ATPase_AAA_core"/>
</dbReference>
<evidence type="ECO:0000259" key="1">
    <source>
        <dbReference type="Pfam" id="PF00004"/>
    </source>
</evidence>
<gene>
    <name evidence="2" type="ORF">OEG84_10310</name>
</gene>
<dbReference type="SUPFAM" id="SSF52540">
    <property type="entry name" value="P-loop containing nucleoside triphosphate hydrolases"/>
    <property type="match status" value="1"/>
</dbReference>
<keyword evidence="3" id="KW-1185">Reference proteome</keyword>
<evidence type="ECO:0000313" key="2">
    <source>
        <dbReference type="EMBL" id="MCY0148092.1"/>
    </source>
</evidence>
<sequence>MSQTTGLTTISEEDIARHRSVAQAMVTRVVVLTPQDGGSKTALAGTHRRFVSTVSTSGLRSTREIELARTIQAVRGEDPMLSIPQHTLLFRTRRGIAVALAVAELFARQTDLESLQSRNAGAPLQGPDAERFKRLLSASAYVAVFTLAAYILQTVDGETEPVNDTEEPDFQFDTPQDALKSLLAGLDEAIAGAPDEVSMTARARALARVAIEGLLSRRARFEAMSAFAQSHLRLEADNFTLDGFDVAPGQRRKPLVMSFKKPNEIIGNHLAKHQAMRLSRMVMAYDFDRQLNPFVELGGFLFTFIGDGAPGTGKTILIQMLAGMINDYCEVAGYPFHYENFGVDQISSYQGKSGQNCKAFVDNVLNPRAIGFGTIDDIDQVAAKRSDDRASAGQQEVTAVLMESFAGASTVVRGNCSFGMFSNYPENVDDALRQRAGARWLVDGPQSLDDYIDIFALLAGKNHSIPLGSHELYASQEIKQAVARSYDGHDRPQEEGLLSVWERFEKQHGKVKTIADIGAYLHQIKLAEPRFTGRAIKNITDAIKMRAMDIDLPDEWFETAGAFMHKAYDEKLAMISELRKPFTIEMVLQEINRYADSEFRYTDRSDATAVEEIIRRERQRERAIRDIETMKRDGRWQS</sequence>
<dbReference type="RefSeq" id="WP_267653678.1">
    <property type="nucleotide sequence ID" value="NZ_JAOVZR010000001.1"/>
</dbReference>
<keyword evidence="2" id="KW-0547">Nucleotide-binding</keyword>